<dbReference type="RefSeq" id="WP_093205831.1">
    <property type="nucleotide sequence ID" value="NZ_FNGS01000007.1"/>
</dbReference>
<evidence type="ECO:0000256" key="1">
    <source>
        <dbReference type="SAM" id="SignalP"/>
    </source>
</evidence>
<reference evidence="3 4" key="1">
    <citation type="submission" date="2016-10" db="EMBL/GenBank/DDBJ databases">
        <authorList>
            <person name="de Groot N.N."/>
        </authorList>
    </citation>
    <scope>NUCLEOTIDE SEQUENCE [LARGE SCALE GENOMIC DNA]</scope>
    <source>
        <strain evidence="3 4">DSM 21668</strain>
    </source>
</reference>
<dbReference type="STRING" id="563176.SAMN04488090_3776"/>
<sequence length="270" mass="29281">MKLTRIFLTALLLLSGLYLHAAISNKVTEKVRVAGSAEACKAGIESAAYMRNTAEATWDAATGTALISYDSRKTTLDVILRKIALAGYDNARYLAPDDAYAKLTDCRYPRLVKPAPVASPAIPNAPAVDPLTPVFDAYFALKNALIAADAKAAAAQAATLSKAVKAVNMNELSHASHEVWMKISKDVAFDAEHISETQDVGHQRDHFASLSDDLYTLAKTRKPTQPVYYQHCPMANQGKGANWLSLESAIRNPYYGSQMLTCGKTTETIQ</sequence>
<keyword evidence="1" id="KW-0732">Signal</keyword>
<feature type="chain" id="PRO_5011713177" description="DUF3347 domain-containing protein" evidence="1">
    <location>
        <begin position="22"/>
        <end position="270"/>
    </location>
</feature>
<dbReference type="EMBL" id="FNGS01000007">
    <property type="protein sequence ID" value="SDM57918.1"/>
    <property type="molecule type" value="Genomic_DNA"/>
</dbReference>
<evidence type="ECO:0000313" key="4">
    <source>
        <dbReference type="Proteomes" id="UP000198901"/>
    </source>
</evidence>
<proteinExistence type="predicted"/>
<organism evidence="3 4">
    <name type="scientific">Siphonobacter aquaeclarae</name>
    <dbReference type="NCBI Taxonomy" id="563176"/>
    <lineage>
        <taxon>Bacteria</taxon>
        <taxon>Pseudomonadati</taxon>
        <taxon>Bacteroidota</taxon>
        <taxon>Cytophagia</taxon>
        <taxon>Cytophagales</taxon>
        <taxon>Cytophagaceae</taxon>
        <taxon>Siphonobacter</taxon>
    </lineage>
</organism>
<name>A0A1G9UDD2_9BACT</name>
<protein>
    <recommendedName>
        <fullName evidence="2">DUF3347 domain-containing protein</fullName>
    </recommendedName>
</protein>
<evidence type="ECO:0000313" key="3">
    <source>
        <dbReference type="EMBL" id="SDM57918.1"/>
    </source>
</evidence>
<gene>
    <name evidence="3" type="ORF">SAMN04488090_3776</name>
</gene>
<dbReference type="Pfam" id="PF11827">
    <property type="entry name" value="DUF3347"/>
    <property type="match status" value="1"/>
</dbReference>
<dbReference type="AlphaFoldDB" id="A0A1G9UDD2"/>
<keyword evidence="4" id="KW-1185">Reference proteome</keyword>
<dbReference type="InterPro" id="IPR021782">
    <property type="entry name" value="DUF3347"/>
</dbReference>
<dbReference type="OrthoDB" id="5513217at2"/>
<dbReference type="Proteomes" id="UP000198901">
    <property type="component" value="Unassembled WGS sequence"/>
</dbReference>
<feature type="domain" description="DUF3347" evidence="2">
    <location>
        <begin position="134"/>
        <end position="224"/>
    </location>
</feature>
<evidence type="ECO:0000259" key="2">
    <source>
        <dbReference type="Pfam" id="PF11827"/>
    </source>
</evidence>
<feature type="signal peptide" evidence="1">
    <location>
        <begin position="1"/>
        <end position="21"/>
    </location>
</feature>
<accession>A0A1G9UDD2</accession>